<reference evidence="2" key="1">
    <citation type="submission" date="2022-11" db="UniProtKB">
        <authorList>
            <consortium name="WormBaseParasite"/>
        </authorList>
    </citation>
    <scope>IDENTIFICATION</scope>
</reference>
<keyword evidence="1" id="KW-1185">Reference proteome</keyword>
<proteinExistence type="predicted"/>
<evidence type="ECO:0000313" key="1">
    <source>
        <dbReference type="Proteomes" id="UP000887564"/>
    </source>
</evidence>
<evidence type="ECO:0000313" key="2">
    <source>
        <dbReference type="WBParaSite" id="PEQ_0000285401-mRNA-1"/>
    </source>
</evidence>
<sequence length="128" mass="14151">MRNGKNYRRKCFRVAIITGSLNLAPGAERHHAMSQNGTAAGSSGIAQPEINVLNYSTDFPELPEVPALPVGKSMGGAWSKPPAVRSQVVTQQDAVLLSLYRRALLITFDRKSVRWVDTIYLTVRRNDL</sequence>
<accession>A0A914R876</accession>
<dbReference type="AlphaFoldDB" id="A0A914R876"/>
<name>A0A914R876_PAREQ</name>
<dbReference type="WBParaSite" id="PEQ_0000285401-mRNA-1">
    <property type="protein sequence ID" value="PEQ_0000285401-mRNA-1"/>
    <property type="gene ID" value="PEQ_0000285401"/>
</dbReference>
<protein>
    <submittedName>
        <fullName evidence="2">Uncharacterized protein</fullName>
    </submittedName>
</protein>
<dbReference type="Proteomes" id="UP000887564">
    <property type="component" value="Unplaced"/>
</dbReference>
<organism evidence="1 2">
    <name type="scientific">Parascaris equorum</name>
    <name type="common">Equine roundworm</name>
    <dbReference type="NCBI Taxonomy" id="6256"/>
    <lineage>
        <taxon>Eukaryota</taxon>
        <taxon>Metazoa</taxon>
        <taxon>Ecdysozoa</taxon>
        <taxon>Nematoda</taxon>
        <taxon>Chromadorea</taxon>
        <taxon>Rhabditida</taxon>
        <taxon>Spirurina</taxon>
        <taxon>Ascaridomorpha</taxon>
        <taxon>Ascaridoidea</taxon>
        <taxon>Ascarididae</taxon>
        <taxon>Parascaris</taxon>
    </lineage>
</organism>